<feature type="domain" description="Integrase zinc-binding" evidence="1">
    <location>
        <begin position="64"/>
        <end position="102"/>
    </location>
</feature>
<dbReference type="Proteomes" id="UP000605846">
    <property type="component" value="Unassembled WGS sequence"/>
</dbReference>
<evidence type="ECO:0000259" key="1">
    <source>
        <dbReference type="Pfam" id="PF17921"/>
    </source>
</evidence>
<evidence type="ECO:0000313" key="3">
    <source>
        <dbReference type="Proteomes" id="UP000605846"/>
    </source>
</evidence>
<dbReference type="Pfam" id="PF17921">
    <property type="entry name" value="Integrase_H2C2"/>
    <property type="match status" value="1"/>
</dbReference>
<dbReference type="InterPro" id="IPR041588">
    <property type="entry name" value="Integrase_H2C2"/>
</dbReference>
<dbReference type="AlphaFoldDB" id="A0A8H7BJ56"/>
<evidence type="ECO:0000313" key="2">
    <source>
        <dbReference type="EMBL" id="KAF7720391.1"/>
    </source>
</evidence>
<protein>
    <recommendedName>
        <fullName evidence="1">Integrase zinc-binding domain-containing protein</fullName>
    </recommendedName>
</protein>
<comment type="caution">
    <text evidence="2">The sequence shown here is derived from an EMBL/GenBank/DDBJ whole genome shotgun (WGS) entry which is preliminary data.</text>
</comment>
<dbReference type="EMBL" id="JABAYA010000932">
    <property type="protein sequence ID" value="KAF7720391.1"/>
    <property type="molecule type" value="Genomic_DNA"/>
</dbReference>
<accession>A0A8H7BJ56</accession>
<dbReference type="Gene3D" id="1.10.340.70">
    <property type="match status" value="1"/>
</dbReference>
<gene>
    <name evidence="2" type="ORF">EC973_009507</name>
</gene>
<dbReference type="OrthoDB" id="5592268at2759"/>
<sequence length="102" mass="12356">MEFARYLAIYNYLSDKRYPEGCNTEQQKKRIRNLARRYLAEDGRLFLKEKNKQPGPEVLHEVNIEEVIAKVHSEGHFGVNNTWRRIRLQYEGHKLYDKVREY</sequence>
<reference evidence="2" key="1">
    <citation type="submission" date="2020-01" db="EMBL/GenBank/DDBJ databases">
        <title>Genome Sequencing of Three Apophysomyces-Like Fungal Strains Confirms a Novel Fungal Genus in the Mucoromycota with divergent Burkholderia-like Endosymbiotic Bacteria.</title>
        <authorList>
            <person name="Stajich J.E."/>
            <person name="Macias A.M."/>
            <person name="Carter-House D."/>
            <person name="Lovett B."/>
            <person name="Kasson L.R."/>
            <person name="Berry K."/>
            <person name="Grigoriev I."/>
            <person name="Chang Y."/>
            <person name="Spatafora J."/>
            <person name="Kasson M.T."/>
        </authorList>
    </citation>
    <scope>NUCLEOTIDE SEQUENCE</scope>
    <source>
        <strain evidence="2">NRRL A-21654</strain>
    </source>
</reference>
<proteinExistence type="predicted"/>
<feature type="non-terminal residue" evidence="2">
    <location>
        <position position="102"/>
    </location>
</feature>
<keyword evidence="3" id="KW-1185">Reference proteome</keyword>
<name>A0A8H7BJ56_9FUNG</name>
<organism evidence="2 3">
    <name type="scientific">Apophysomyces ossiformis</name>
    <dbReference type="NCBI Taxonomy" id="679940"/>
    <lineage>
        <taxon>Eukaryota</taxon>
        <taxon>Fungi</taxon>
        <taxon>Fungi incertae sedis</taxon>
        <taxon>Mucoromycota</taxon>
        <taxon>Mucoromycotina</taxon>
        <taxon>Mucoromycetes</taxon>
        <taxon>Mucorales</taxon>
        <taxon>Mucorineae</taxon>
        <taxon>Mucoraceae</taxon>
        <taxon>Apophysomyces</taxon>
    </lineage>
</organism>